<keyword evidence="3" id="KW-0520">NAD</keyword>
<dbReference type="PANTHER" id="PTHR43725">
    <property type="entry name" value="UDP-GLUCOSE 4-EPIMERASE"/>
    <property type="match status" value="1"/>
</dbReference>
<comment type="pathway">
    <text evidence="2">Carbohydrate metabolism; galactose metabolism.</text>
</comment>
<keyword evidence="6" id="KW-1185">Reference proteome</keyword>
<accession>A0A0C9T5Q0</accession>
<keyword evidence="4" id="KW-0413">Isomerase</keyword>
<protein>
    <submittedName>
        <fullName evidence="5">Uncharacterized protein</fullName>
    </submittedName>
</protein>
<dbReference type="GO" id="GO:0005829">
    <property type="term" value="C:cytosol"/>
    <property type="evidence" value="ECO:0007669"/>
    <property type="project" value="TreeGrafter"/>
</dbReference>
<evidence type="ECO:0000256" key="2">
    <source>
        <dbReference type="ARBA" id="ARBA00004947"/>
    </source>
</evidence>
<comment type="cofactor">
    <cofactor evidence="1">
        <name>NAD(+)</name>
        <dbReference type="ChEBI" id="CHEBI:57540"/>
    </cofactor>
</comment>
<dbReference type="Gene3D" id="3.90.25.10">
    <property type="entry name" value="UDP-galactose 4-epimerase, domain 1"/>
    <property type="match status" value="1"/>
</dbReference>
<evidence type="ECO:0000256" key="3">
    <source>
        <dbReference type="ARBA" id="ARBA00023027"/>
    </source>
</evidence>
<dbReference type="GO" id="GO:0005996">
    <property type="term" value="P:monosaccharide metabolic process"/>
    <property type="evidence" value="ECO:0007669"/>
    <property type="project" value="TreeGrafter"/>
</dbReference>
<organism evidence="5 6">
    <name type="scientific">Sphaerobolus stellatus (strain SS14)</name>
    <dbReference type="NCBI Taxonomy" id="990650"/>
    <lineage>
        <taxon>Eukaryota</taxon>
        <taxon>Fungi</taxon>
        <taxon>Dikarya</taxon>
        <taxon>Basidiomycota</taxon>
        <taxon>Agaricomycotina</taxon>
        <taxon>Agaricomycetes</taxon>
        <taxon>Phallomycetidae</taxon>
        <taxon>Geastrales</taxon>
        <taxon>Sphaerobolaceae</taxon>
        <taxon>Sphaerobolus</taxon>
    </lineage>
</organism>
<reference evidence="5 6" key="1">
    <citation type="submission" date="2014-06" db="EMBL/GenBank/DDBJ databases">
        <title>Evolutionary Origins and Diversification of the Mycorrhizal Mutualists.</title>
        <authorList>
            <consortium name="DOE Joint Genome Institute"/>
            <consortium name="Mycorrhizal Genomics Consortium"/>
            <person name="Kohler A."/>
            <person name="Kuo A."/>
            <person name="Nagy L.G."/>
            <person name="Floudas D."/>
            <person name="Copeland A."/>
            <person name="Barry K.W."/>
            <person name="Cichocki N."/>
            <person name="Veneault-Fourrey C."/>
            <person name="LaButti K."/>
            <person name="Lindquist E.A."/>
            <person name="Lipzen A."/>
            <person name="Lundell T."/>
            <person name="Morin E."/>
            <person name="Murat C."/>
            <person name="Riley R."/>
            <person name="Ohm R."/>
            <person name="Sun H."/>
            <person name="Tunlid A."/>
            <person name="Henrissat B."/>
            <person name="Grigoriev I.V."/>
            <person name="Hibbett D.S."/>
            <person name="Martin F."/>
        </authorList>
    </citation>
    <scope>NUCLEOTIDE SEQUENCE [LARGE SCALE GENOMIC DNA]</scope>
    <source>
        <strain evidence="5 6">SS14</strain>
    </source>
</reference>
<dbReference type="AlphaFoldDB" id="A0A0C9T5Q0"/>
<dbReference type="Proteomes" id="UP000054279">
    <property type="component" value="Unassembled WGS sequence"/>
</dbReference>
<name>A0A0C9T5Q0_SPHS4</name>
<evidence type="ECO:0000313" key="6">
    <source>
        <dbReference type="Proteomes" id="UP000054279"/>
    </source>
</evidence>
<sequence length="180" mass="19474">MKAYGEKKWEWKGASNATRCMKVGDHVTANCGVLVSEPGDMSSRDDTSPAVPTRHVFPPPLSSLSYSRAAMKVLLVELAHSGGLTKADDVTKVFEYYGKGGIWGVIHVAVPIKAVEECGEIPLVYYQNNVPATAISLRYFNPAGAHRSGHISEDPRGRPGNLLLLSQMTTGHVKDAVLKQ</sequence>
<proteinExistence type="predicted"/>
<dbReference type="EMBL" id="KN837513">
    <property type="protein sequence ID" value="KIJ24238.1"/>
    <property type="molecule type" value="Genomic_DNA"/>
</dbReference>
<evidence type="ECO:0000256" key="4">
    <source>
        <dbReference type="ARBA" id="ARBA00023235"/>
    </source>
</evidence>
<dbReference type="HOGENOM" id="CLU_1497157_0_0_1"/>
<dbReference type="GO" id="GO:0003978">
    <property type="term" value="F:UDP-glucose 4-epimerase activity"/>
    <property type="evidence" value="ECO:0007669"/>
    <property type="project" value="TreeGrafter"/>
</dbReference>
<dbReference type="OrthoDB" id="9402762at2759"/>
<gene>
    <name evidence="5" type="ORF">M422DRAFT_275027</name>
</gene>
<evidence type="ECO:0000256" key="1">
    <source>
        <dbReference type="ARBA" id="ARBA00001911"/>
    </source>
</evidence>
<dbReference type="Gene3D" id="3.40.50.720">
    <property type="entry name" value="NAD(P)-binding Rossmann-like Domain"/>
    <property type="match status" value="1"/>
</dbReference>
<evidence type="ECO:0000313" key="5">
    <source>
        <dbReference type="EMBL" id="KIJ24238.1"/>
    </source>
</evidence>
<dbReference type="PANTHER" id="PTHR43725:SF47">
    <property type="entry name" value="UDP-GLUCOSE 4-EPIMERASE"/>
    <property type="match status" value="1"/>
</dbReference>